<sequence>MSIALVVPPTYAPIPPAIHPRHADIDAQTTAWAHAFGIGSAGLRERLVTQQIGTFAARILPSGRREVVQVLGDFVLWLFGVDDGLCEEGALGRTPGALNASLQRLLWVAEHPEADILAGDPLARGLRDLRARVAEYGTAGQTKAWIDALREYFLSVVWEASHRTADSVPELDDYTLMRLYDGATTVVLPMLEMAHGYELRPEERALPGIRAAAQAASFVICWDNDLFSYHKEVKERGRTGGYYLNVIRVLEHHRGLSSHQALAEAVSQRDRVMVLFQRLCRALGEQGSPQLRQYLDDLGHFVRGSMDWGISSVRYTTPDDPAALPARFSSTPTSTGPVDIPSITWWWDVLDRLDGTAAHRLPQPATPPLVGARVGAMNGFSW</sequence>
<evidence type="ECO:0000313" key="4">
    <source>
        <dbReference type="Proteomes" id="UP001596139"/>
    </source>
</evidence>
<protein>
    <recommendedName>
        <fullName evidence="2">Terpene synthase</fullName>
        <ecNumber evidence="2">4.2.3.-</ecNumber>
    </recommendedName>
</protein>
<comment type="caution">
    <text evidence="3">The sequence shown here is derived from an EMBL/GenBank/DDBJ whole genome shotgun (WGS) entry which is preliminary data.</text>
</comment>
<organism evidence="3 4">
    <name type="scientific">Streptomyces ochraceiscleroticus</name>
    <dbReference type="NCBI Taxonomy" id="47761"/>
    <lineage>
        <taxon>Bacteria</taxon>
        <taxon>Bacillati</taxon>
        <taxon>Actinomycetota</taxon>
        <taxon>Actinomycetes</taxon>
        <taxon>Kitasatosporales</taxon>
        <taxon>Streptomycetaceae</taxon>
        <taxon>Streptomyces</taxon>
    </lineage>
</organism>
<dbReference type="SFLD" id="SFLDS00005">
    <property type="entry name" value="Isoprenoid_Synthase_Type_I"/>
    <property type="match status" value="1"/>
</dbReference>
<dbReference type="NCBIfam" id="NF041565">
    <property type="entry name" value="selin_dien_syn"/>
    <property type="match status" value="1"/>
</dbReference>
<keyword evidence="2" id="KW-0479">Metal-binding</keyword>
<name>A0ABW1MDD6_9ACTN</name>
<dbReference type="Gene3D" id="1.10.600.10">
    <property type="entry name" value="Farnesyl Diphosphate Synthase"/>
    <property type="match status" value="1"/>
</dbReference>
<evidence type="ECO:0000256" key="2">
    <source>
        <dbReference type="RuleBase" id="RU366034"/>
    </source>
</evidence>
<keyword evidence="4" id="KW-1185">Reference proteome</keyword>
<dbReference type="SUPFAM" id="SSF48576">
    <property type="entry name" value="Terpenoid synthases"/>
    <property type="match status" value="1"/>
</dbReference>
<reference evidence="4" key="1">
    <citation type="journal article" date="2019" name="Int. J. Syst. Evol. Microbiol.">
        <title>The Global Catalogue of Microorganisms (GCM) 10K type strain sequencing project: providing services to taxonomists for standard genome sequencing and annotation.</title>
        <authorList>
            <consortium name="The Broad Institute Genomics Platform"/>
            <consortium name="The Broad Institute Genome Sequencing Center for Infectious Disease"/>
            <person name="Wu L."/>
            <person name="Ma J."/>
        </authorList>
    </citation>
    <scope>NUCLEOTIDE SEQUENCE [LARGE SCALE GENOMIC DNA]</scope>
    <source>
        <strain evidence="4">CGMCC 1.15180</strain>
    </source>
</reference>
<gene>
    <name evidence="3" type="ORF">ACFP4F_04395</name>
</gene>
<dbReference type="PANTHER" id="PTHR35201">
    <property type="entry name" value="TERPENE SYNTHASE"/>
    <property type="match status" value="1"/>
</dbReference>
<dbReference type="InterPro" id="IPR008949">
    <property type="entry name" value="Isoprenoid_synthase_dom_sf"/>
</dbReference>
<dbReference type="Pfam" id="PF19086">
    <property type="entry name" value="Terpene_syn_C_2"/>
    <property type="match status" value="1"/>
</dbReference>
<dbReference type="InterPro" id="IPR048143">
    <property type="entry name" value="Selin_dien_syn"/>
</dbReference>
<accession>A0ABW1MDD6</accession>
<evidence type="ECO:0000256" key="1">
    <source>
        <dbReference type="ARBA" id="ARBA00023239"/>
    </source>
</evidence>
<dbReference type="GO" id="GO:0016829">
    <property type="term" value="F:lyase activity"/>
    <property type="evidence" value="ECO:0007669"/>
    <property type="project" value="UniProtKB-KW"/>
</dbReference>
<keyword evidence="1 2" id="KW-0456">Lyase</keyword>
<proteinExistence type="inferred from homology"/>
<dbReference type="Proteomes" id="UP001596139">
    <property type="component" value="Unassembled WGS sequence"/>
</dbReference>
<comment type="similarity">
    <text evidence="2">Belongs to the terpene synthase family.</text>
</comment>
<comment type="cofactor">
    <cofactor evidence="2">
        <name>Mg(2+)</name>
        <dbReference type="ChEBI" id="CHEBI:18420"/>
    </cofactor>
</comment>
<dbReference type="EMBL" id="JBHSPX010000002">
    <property type="protein sequence ID" value="MFC6061783.1"/>
    <property type="molecule type" value="Genomic_DNA"/>
</dbReference>
<dbReference type="InterPro" id="IPR034686">
    <property type="entry name" value="Terpene_cyclase-like_2"/>
</dbReference>
<dbReference type="EC" id="4.2.3.-" evidence="2"/>
<dbReference type="SFLD" id="SFLDG01020">
    <property type="entry name" value="Terpene_Cyclase_Like_2"/>
    <property type="match status" value="1"/>
</dbReference>
<dbReference type="RefSeq" id="WP_063761898.1">
    <property type="nucleotide sequence ID" value="NZ_JBHSPX010000002.1"/>
</dbReference>
<keyword evidence="2" id="KW-0460">Magnesium</keyword>
<dbReference type="PANTHER" id="PTHR35201:SF4">
    <property type="entry name" value="BETA-PINACENE SYNTHASE-RELATED"/>
    <property type="match status" value="1"/>
</dbReference>
<evidence type="ECO:0000313" key="3">
    <source>
        <dbReference type="EMBL" id="MFC6061783.1"/>
    </source>
</evidence>